<dbReference type="EMBL" id="JBHSJB010000028">
    <property type="protein sequence ID" value="MFC5057589.1"/>
    <property type="molecule type" value="Genomic_DNA"/>
</dbReference>
<protein>
    <submittedName>
        <fullName evidence="2">Uncharacterized protein</fullName>
    </submittedName>
</protein>
<evidence type="ECO:0000256" key="1">
    <source>
        <dbReference type="SAM" id="MobiDB-lite"/>
    </source>
</evidence>
<dbReference type="Proteomes" id="UP001595833">
    <property type="component" value="Unassembled WGS sequence"/>
</dbReference>
<dbReference type="RefSeq" id="WP_344042964.1">
    <property type="nucleotide sequence ID" value="NZ_BAAAKE010000039.1"/>
</dbReference>
<keyword evidence="3" id="KW-1185">Reference proteome</keyword>
<sequence length="197" mass="21250">MNYVLLGYRVMPPWEPGSDLPSRVVTCSDHLVNAQPDDDAWFTTPVPATHLLAVGVAEADFDAPLLSRLTEHPDRLLLTGRTPWPPAIRPLGHEVIGVEDVGFHSLLCYEGVVTNLATAGAHLNQHGLISRHEDARRAADAAGEAWDVPDLPWLPVVLGRPDSANRPNGRSGPPRPAFAASTRPAVGRRRPVGGAWP</sequence>
<gene>
    <name evidence="2" type="ORF">ACFPFM_28065</name>
</gene>
<reference evidence="3" key="1">
    <citation type="journal article" date="2019" name="Int. J. Syst. Evol. Microbiol.">
        <title>The Global Catalogue of Microorganisms (GCM) 10K type strain sequencing project: providing services to taxonomists for standard genome sequencing and annotation.</title>
        <authorList>
            <consortium name="The Broad Institute Genomics Platform"/>
            <consortium name="The Broad Institute Genome Sequencing Center for Infectious Disease"/>
            <person name="Wu L."/>
            <person name="Ma J."/>
        </authorList>
    </citation>
    <scope>NUCLEOTIDE SEQUENCE [LARGE SCALE GENOMIC DNA]</scope>
    <source>
        <strain evidence="3">KCTC 12848</strain>
    </source>
</reference>
<evidence type="ECO:0000313" key="2">
    <source>
        <dbReference type="EMBL" id="MFC5057589.1"/>
    </source>
</evidence>
<organism evidence="2 3">
    <name type="scientific">Saccharothrix xinjiangensis</name>
    <dbReference type="NCBI Taxonomy" id="204798"/>
    <lineage>
        <taxon>Bacteria</taxon>
        <taxon>Bacillati</taxon>
        <taxon>Actinomycetota</taxon>
        <taxon>Actinomycetes</taxon>
        <taxon>Pseudonocardiales</taxon>
        <taxon>Pseudonocardiaceae</taxon>
        <taxon>Saccharothrix</taxon>
    </lineage>
</organism>
<accession>A0ABV9Y5I7</accession>
<name>A0ABV9Y5I7_9PSEU</name>
<evidence type="ECO:0000313" key="3">
    <source>
        <dbReference type="Proteomes" id="UP001595833"/>
    </source>
</evidence>
<proteinExistence type="predicted"/>
<comment type="caution">
    <text evidence="2">The sequence shown here is derived from an EMBL/GenBank/DDBJ whole genome shotgun (WGS) entry which is preliminary data.</text>
</comment>
<feature type="region of interest" description="Disordered" evidence="1">
    <location>
        <begin position="159"/>
        <end position="197"/>
    </location>
</feature>